<sequence>MLDAKQHQGKFGEDYVRVLASAAGLIVVEGDLDVDGVDLGFRATGRYGRTMSPTVEAQIKTWSKPSVSSGHLNFRGLNERQFNKLAGPDFTVPRFLFVICVPADNQAYAAMSTDGVMLRHLGYFVSLRAEEPIKDPDRDRRRPVRVPTANVLTAASLRRLTETQSDW</sequence>
<dbReference type="RefSeq" id="WP_107016167.1">
    <property type="nucleotide sequence ID" value="NZ_KZ679040.1"/>
</dbReference>
<organism evidence="2 3">
    <name type="scientific">Streptomyces dioscori</name>
    <dbReference type="NCBI Taxonomy" id="2109333"/>
    <lineage>
        <taxon>Bacteria</taxon>
        <taxon>Bacillati</taxon>
        <taxon>Actinomycetota</taxon>
        <taxon>Actinomycetes</taxon>
        <taxon>Kitasatosporales</taxon>
        <taxon>Streptomycetaceae</taxon>
        <taxon>Streptomyces</taxon>
        <taxon>Streptomyces aurantiacus group</taxon>
    </lineage>
</organism>
<dbReference type="Proteomes" id="UP000240429">
    <property type="component" value="Unassembled WGS sequence"/>
</dbReference>
<comment type="caution">
    <text evidence="2">The sequence shown here is derived from an EMBL/GenBank/DDBJ whole genome shotgun (WGS) entry which is preliminary data.</text>
</comment>
<feature type="domain" description="DUF4365" evidence="1">
    <location>
        <begin position="10"/>
        <end position="162"/>
    </location>
</feature>
<evidence type="ECO:0000313" key="2">
    <source>
        <dbReference type="EMBL" id="PSM43432.1"/>
    </source>
</evidence>
<reference evidence="2 3" key="1">
    <citation type="submission" date="2018-03" db="EMBL/GenBank/DDBJ databases">
        <title>Streptomyces dioscori sp. nov., a novel endophytic actinobacterium isolated from bulbil of Dioscorea bulbifera L.</title>
        <authorList>
            <person name="Zhikuan W."/>
        </authorList>
    </citation>
    <scope>NUCLEOTIDE SEQUENCE [LARGE SCALE GENOMIC DNA]</scope>
    <source>
        <strain evidence="2 3">A217</strain>
    </source>
</reference>
<keyword evidence="3" id="KW-1185">Reference proteome</keyword>
<name>A0A2P8QB06_9ACTN</name>
<evidence type="ECO:0000313" key="3">
    <source>
        <dbReference type="Proteomes" id="UP000240429"/>
    </source>
</evidence>
<proteinExistence type="predicted"/>
<gene>
    <name evidence="2" type="ORF">C6Y14_09920</name>
</gene>
<protein>
    <submittedName>
        <fullName evidence="2">DUF4365 domain-containing protein</fullName>
    </submittedName>
</protein>
<dbReference type="OrthoDB" id="4217735at2"/>
<dbReference type="AlphaFoldDB" id="A0A2P8QB06"/>
<dbReference type="InterPro" id="IPR025375">
    <property type="entry name" value="DUF4365"/>
</dbReference>
<dbReference type="EMBL" id="PYBJ01000005">
    <property type="protein sequence ID" value="PSM43432.1"/>
    <property type="molecule type" value="Genomic_DNA"/>
</dbReference>
<evidence type="ECO:0000259" key="1">
    <source>
        <dbReference type="Pfam" id="PF14280"/>
    </source>
</evidence>
<dbReference type="Pfam" id="PF14280">
    <property type="entry name" value="DUF4365"/>
    <property type="match status" value="1"/>
</dbReference>
<accession>A0A2P8QB06</accession>